<gene>
    <name evidence="2" type="ORF">Air01nite_34150</name>
</gene>
<reference evidence="2 3" key="1">
    <citation type="submission" date="2021-01" db="EMBL/GenBank/DDBJ databases">
        <title>Whole genome shotgun sequence of Asanoa iriomotensis NBRC 100142.</title>
        <authorList>
            <person name="Komaki H."/>
            <person name="Tamura T."/>
        </authorList>
    </citation>
    <scope>NUCLEOTIDE SEQUENCE [LARGE SCALE GENOMIC DNA]</scope>
    <source>
        <strain evidence="2 3">NBRC 100142</strain>
    </source>
</reference>
<feature type="chain" id="PRO_5045990271" evidence="1">
    <location>
        <begin position="26"/>
        <end position="63"/>
    </location>
</feature>
<feature type="signal peptide" evidence="1">
    <location>
        <begin position="1"/>
        <end position="25"/>
    </location>
</feature>
<evidence type="ECO:0000313" key="3">
    <source>
        <dbReference type="Proteomes" id="UP000624325"/>
    </source>
</evidence>
<evidence type="ECO:0000313" key="2">
    <source>
        <dbReference type="EMBL" id="GIF57320.1"/>
    </source>
</evidence>
<protein>
    <submittedName>
        <fullName evidence="2">Uncharacterized protein</fullName>
    </submittedName>
</protein>
<comment type="caution">
    <text evidence="2">The sequence shown here is derived from an EMBL/GenBank/DDBJ whole genome shotgun (WGS) entry which is preliminary data.</text>
</comment>
<keyword evidence="3" id="KW-1185">Reference proteome</keyword>
<organism evidence="2 3">
    <name type="scientific">Asanoa iriomotensis</name>
    <dbReference type="NCBI Taxonomy" id="234613"/>
    <lineage>
        <taxon>Bacteria</taxon>
        <taxon>Bacillati</taxon>
        <taxon>Actinomycetota</taxon>
        <taxon>Actinomycetes</taxon>
        <taxon>Micromonosporales</taxon>
        <taxon>Micromonosporaceae</taxon>
        <taxon>Asanoa</taxon>
    </lineage>
</organism>
<dbReference type="RefSeq" id="WP_203703451.1">
    <property type="nucleotide sequence ID" value="NZ_BAAALU010000016.1"/>
</dbReference>
<dbReference type="EMBL" id="BONC01000022">
    <property type="protein sequence ID" value="GIF57320.1"/>
    <property type="molecule type" value="Genomic_DNA"/>
</dbReference>
<keyword evidence="1" id="KW-0732">Signal</keyword>
<name>A0ABQ4C3F5_9ACTN</name>
<sequence length="63" mass="6222">MRRTGPVVAAALLALGTLVASSAHAHRPAPAPAPVIEVTPGSGAAGLTLTIGPLETDPCDPRM</sequence>
<proteinExistence type="predicted"/>
<evidence type="ECO:0000256" key="1">
    <source>
        <dbReference type="SAM" id="SignalP"/>
    </source>
</evidence>
<accession>A0ABQ4C3F5</accession>
<dbReference type="Proteomes" id="UP000624325">
    <property type="component" value="Unassembled WGS sequence"/>
</dbReference>